<dbReference type="PANTHER" id="PTHR31394:SF1">
    <property type="entry name" value="TRANSMEMBRANE PROTEIN 199"/>
    <property type="match status" value="1"/>
</dbReference>
<evidence type="ECO:0000256" key="5">
    <source>
        <dbReference type="ARBA" id="ARBA00023136"/>
    </source>
</evidence>
<sequence length="252" mass="28374">MSWWVKTLSWYFEPNKDVLGELNLIKNLDIGEKDIEYPVTLGVIKWVSKVLLDKEEASEDKQNYYIHKILRGSAVYIEKPKPKERNPELEKRLKEIQTQIDEIQYNNMVRNVINPTSTMKSSTLYNRYSGATTKSGSGSLFSVVPGTNNAISTGSLSSSLSDGGGVSLGQELKEVNKQVSVIFNILFSVFGVWFAVFYASYTIVDDFGIRVLLGMFAGIFIAVAETYLYTAVEKRNKQKPPVETQKTIKAKD</sequence>
<dbReference type="GO" id="GO:0005789">
    <property type="term" value="C:endoplasmic reticulum membrane"/>
    <property type="evidence" value="ECO:0007669"/>
    <property type="project" value="UniProtKB-SubCell"/>
</dbReference>
<keyword evidence="5 6" id="KW-0472">Membrane</keyword>
<evidence type="ECO:0000313" key="7">
    <source>
        <dbReference type="EMBL" id="KAJ1911646.1"/>
    </source>
</evidence>
<keyword evidence="2 6" id="KW-0812">Transmembrane</keyword>
<dbReference type="PANTHER" id="PTHR31394">
    <property type="entry name" value="TRANSMEMBRANE PROTEIN 199"/>
    <property type="match status" value="1"/>
</dbReference>
<protein>
    <submittedName>
        <fullName evidence="7">Uncharacterized protein</fullName>
    </submittedName>
</protein>
<feature type="transmembrane region" description="Helical" evidence="6">
    <location>
        <begin position="181"/>
        <end position="201"/>
    </location>
</feature>
<evidence type="ECO:0000256" key="1">
    <source>
        <dbReference type="ARBA" id="ARBA00004477"/>
    </source>
</evidence>
<dbReference type="EMBL" id="JANBPU010000425">
    <property type="protein sequence ID" value="KAJ1911646.1"/>
    <property type="molecule type" value="Genomic_DNA"/>
</dbReference>
<dbReference type="Proteomes" id="UP001150538">
    <property type="component" value="Unassembled WGS sequence"/>
</dbReference>
<organism evidence="7 8">
    <name type="scientific">Mycoemilia scoparia</name>
    <dbReference type="NCBI Taxonomy" id="417184"/>
    <lineage>
        <taxon>Eukaryota</taxon>
        <taxon>Fungi</taxon>
        <taxon>Fungi incertae sedis</taxon>
        <taxon>Zoopagomycota</taxon>
        <taxon>Kickxellomycotina</taxon>
        <taxon>Kickxellomycetes</taxon>
        <taxon>Kickxellales</taxon>
        <taxon>Kickxellaceae</taxon>
        <taxon>Mycoemilia</taxon>
    </lineage>
</organism>
<evidence type="ECO:0000313" key="8">
    <source>
        <dbReference type="Proteomes" id="UP001150538"/>
    </source>
</evidence>
<reference evidence="7" key="1">
    <citation type="submission" date="2022-07" db="EMBL/GenBank/DDBJ databases">
        <title>Phylogenomic reconstructions and comparative analyses of Kickxellomycotina fungi.</title>
        <authorList>
            <person name="Reynolds N.K."/>
            <person name="Stajich J.E."/>
            <person name="Barry K."/>
            <person name="Grigoriev I.V."/>
            <person name="Crous P."/>
            <person name="Smith M.E."/>
        </authorList>
    </citation>
    <scope>NUCLEOTIDE SEQUENCE</scope>
    <source>
        <strain evidence="7">NBRC 100468</strain>
    </source>
</reference>
<name>A0A9W7ZKZ9_9FUNG</name>
<keyword evidence="8" id="KW-1185">Reference proteome</keyword>
<dbReference type="Pfam" id="PF11712">
    <property type="entry name" value="Vma12"/>
    <property type="match status" value="1"/>
</dbReference>
<feature type="transmembrane region" description="Helical" evidence="6">
    <location>
        <begin position="207"/>
        <end position="229"/>
    </location>
</feature>
<dbReference type="InterPro" id="IPR021013">
    <property type="entry name" value="ATPase_Vma12"/>
</dbReference>
<keyword evidence="4 6" id="KW-1133">Transmembrane helix</keyword>
<comment type="subcellular location">
    <subcellularLocation>
        <location evidence="1">Endoplasmic reticulum membrane</location>
        <topology evidence="1">Multi-pass membrane protein</topology>
    </subcellularLocation>
</comment>
<keyword evidence="3" id="KW-0256">Endoplasmic reticulum</keyword>
<comment type="caution">
    <text evidence="7">The sequence shown here is derived from an EMBL/GenBank/DDBJ whole genome shotgun (WGS) entry which is preliminary data.</text>
</comment>
<proteinExistence type="predicted"/>
<dbReference type="AlphaFoldDB" id="A0A9W7ZKZ9"/>
<gene>
    <name evidence="7" type="ORF">H4219_005871</name>
</gene>
<dbReference type="OrthoDB" id="19981at2759"/>
<evidence type="ECO:0000256" key="3">
    <source>
        <dbReference type="ARBA" id="ARBA00022824"/>
    </source>
</evidence>
<evidence type="ECO:0000256" key="6">
    <source>
        <dbReference type="SAM" id="Phobius"/>
    </source>
</evidence>
<evidence type="ECO:0000256" key="4">
    <source>
        <dbReference type="ARBA" id="ARBA00022989"/>
    </source>
</evidence>
<accession>A0A9W7ZKZ9</accession>
<dbReference type="GO" id="GO:0070072">
    <property type="term" value="P:vacuolar proton-transporting V-type ATPase complex assembly"/>
    <property type="evidence" value="ECO:0007669"/>
    <property type="project" value="InterPro"/>
</dbReference>
<evidence type="ECO:0000256" key="2">
    <source>
        <dbReference type="ARBA" id="ARBA00022692"/>
    </source>
</evidence>